<evidence type="ECO:0008006" key="3">
    <source>
        <dbReference type="Google" id="ProtNLM"/>
    </source>
</evidence>
<dbReference type="InterPro" id="IPR039904">
    <property type="entry name" value="TRANK1"/>
</dbReference>
<dbReference type="InterPro" id="IPR027417">
    <property type="entry name" value="P-loop_NTPase"/>
</dbReference>
<dbReference type="SUPFAM" id="SSF52540">
    <property type="entry name" value="P-loop containing nucleoside triphosphate hydrolases"/>
    <property type="match status" value="1"/>
</dbReference>
<accession>A0A9P8LAM9</accession>
<gene>
    <name evidence="1" type="ORF">GP486_004564</name>
</gene>
<organism evidence="1 2">
    <name type="scientific">Trichoglossum hirsutum</name>
    <dbReference type="NCBI Taxonomy" id="265104"/>
    <lineage>
        <taxon>Eukaryota</taxon>
        <taxon>Fungi</taxon>
        <taxon>Dikarya</taxon>
        <taxon>Ascomycota</taxon>
        <taxon>Pezizomycotina</taxon>
        <taxon>Geoglossomycetes</taxon>
        <taxon>Geoglossales</taxon>
        <taxon>Geoglossaceae</taxon>
        <taxon>Trichoglossum</taxon>
    </lineage>
</organism>
<dbReference type="GO" id="GO:0016787">
    <property type="term" value="F:hydrolase activity"/>
    <property type="evidence" value="ECO:0007669"/>
    <property type="project" value="UniProtKB-KW"/>
</dbReference>
<dbReference type="Gene3D" id="3.40.50.300">
    <property type="entry name" value="P-loop containing nucleotide triphosphate hydrolases"/>
    <property type="match status" value="1"/>
</dbReference>
<dbReference type="GO" id="GO:0004386">
    <property type="term" value="F:helicase activity"/>
    <property type="evidence" value="ECO:0007669"/>
    <property type="project" value="UniProtKB-KW"/>
</dbReference>
<comment type="caution">
    <text evidence="1">The sequence shown here is derived from an EMBL/GenBank/DDBJ whole genome shotgun (WGS) entry which is preliminary data.</text>
</comment>
<evidence type="ECO:0000313" key="2">
    <source>
        <dbReference type="Proteomes" id="UP000750711"/>
    </source>
</evidence>
<dbReference type="AlphaFoldDB" id="A0A9P8LAM9"/>
<keyword evidence="2" id="KW-1185">Reference proteome</keyword>
<dbReference type="PANTHER" id="PTHR21529:SF4">
    <property type="entry name" value="TPR AND ANKYRIN REPEAT-CONTAINING PROTEIN 1"/>
    <property type="match status" value="1"/>
</dbReference>
<dbReference type="Proteomes" id="UP000750711">
    <property type="component" value="Unassembled WGS sequence"/>
</dbReference>
<sequence length="503" mass="56880">MVGLVKLNERISDFGAEQVILVRDEEAKKNLQEEIGDIALILTILQSKGMEFDDVLLYNFFSESSCPSSLRHLGTLVGATEGSVFDSKKHMVLCPELKVFDLLSFPVFLRDANLATKHLYVAVTRARIQLSIIESRKDGCVSEAIRVFTQNTSEPLVDVVHPGDPEASKKAGDEKGKNIATAFIFEEEGRRCKATGDCEGFERNIQAAVDTFRQVRLIGNATENLELLSRFEEAAGKLPPGGSLMIMILTETVLWSEERRYDRSAPLFLRAGLFKQAANDHHLNGKHGEAAAALRQGNHFSELIEYLHKNRHHLGDRDNKTFSRLCNILLKQGRIPIELRICATALLGPTEEQEKFFKEFDMKEQLADLYANSRRFEDLFYLQTERGLLGSALDIAVSHDLLSEVDQPHLMDLLHYSRASCIFYNTNDSTFRFVKILPSLDVSRTESDWEIVSDVVNNWKTTEARNQIADVETILVKQVFSLHVRRCLSSWGHDLILTLLDHD</sequence>
<dbReference type="EMBL" id="JAGHQM010000736">
    <property type="protein sequence ID" value="KAH0558796.1"/>
    <property type="molecule type" value="Genomic_DNA"/>
</dbReference>
<proteinExistence type="predicted"/>
<protein>
    <recommendedName>
        <fullName evidence="3">DNA helicase</fullName>
    </recommendedName>
</protein>
<dbReference type="GO" id="GO:0005524">
    <property type="term" value="F:ATP binding"/>
    <property type="evidence" value="ECO:0007669"/>
    <property type="project" value="UniProtKB-KW"/>
</dbReference>
<reference evidence="1" key="1">
    <citation type="submission" date="2021-03" db="EMBL/GenBank/DDBJ databases">
        <title>Comparative genomics and phylogenomic investigation of the class Geoglossomycetes provide insights into ecological specialization and systematics.</title>
        <authorList>
            <person name="Melie T."/>
            <person name="Pirro S."/>
            <person name="Miller A.N."/>
            <person name="Quandt A."/>
        </authorList>
    </citation>
    <scope>NUCLEOTIDE SEQUENCE</scope>
    <source>
        <strain evidence="1">CAQ_001_2017</strain>
    </source>
</reference>
<dbReference type="PANTHER" id="PTHR21529">
    <property type="entry name" value="MAMMARY TURMOR VIRUS RECEPTOR HOMOLOG 1, 2 MTVR1, 2"/>
    <property type="match status" value="1"/>
</dbReference>
<name>A0A9P8LAM9_9PEZI</name>
<evidence type="ECO:0000313" key="1">
    <source>
        <dbReference type="EMBL" id="KAH0558796.1"/>
    </source>
</evidence>